<accession>A0A1G6XBJ1</accession>
<dbReference type="STRING" id="1271860.SAMN05216174_11714"/>
<dbReference type="AlphaFoldDB" id="A0A1G6XBJ1"/>
<organism evidence="1 2">
    <name type="scientific">Actinokineospora iranica</name>
    <dbReference type="NCBI Taxonomy" id="1271860"/>
    <lineage>
        <taxon>Bacteria</taxon>
        <taxon>Bacillati</taxon>
        <taxon>Actinomycetota</taxon>
        <taxon>Actinomycetes</taxon>
        <taxon>Pseudonocardiales</taxon>
        <taxon>Pseudonocardiaceae</taxon>
        <taxon>Actinokineospora</taxon>
    </lineage>
</organism>
<reference evidence="2" key="1">
    <citation type="submission" date="2016-10" db="EMBL/GenBank/DDBJ databases">
        <authorList>
            <person name="Varghese N."/>
            <person name="Submissions S."/>
        </authorList>
    </citation>
    <scope>NUCLEOTIDE SEQUENCE [LARGE SCALE GENOMIC DNA]</scope>
    <source>
        <strain evidence="2">IBRC-M 10403</strain>
    </source>
</reference>
<dbReference type="EMBL" id="FMZZ01000017">
    <property type="protein sequence ID" value="SDD75451.1"/>
    <property type="molecule type" value="Genomic_DNA"/>
</dbReference>
<protein>
    <submittedName>
        <fullName evidence="1">Uncharacterized protein</fullName>
    </submittedName>
</protein>
<dbReference type="RefSeq" id="WP_175483053.1">
    <property type="nucleotide sequence ID" value="NZ_FMZZ01000017.1"/>
</dbReference>
<name>A0A1G6XBJ1_9PSEU</name>
<proteinExistence type="predicted"/>
<sequence length="58" mass="6090">MSGAPGEVAAADLVAELTAAARDLRRARGDAETAVLLRAWIDALLDEWNRRERAGGGG</sequence>
<evidence type="ECO:0000313" key="1">
    <source>
        <dbReference type="EMBL" id="SDD75451.1"/>
    </source>
</evidence>
<keyword evidence="2" id="KW-1185">Reference proteome</keyword>
<dbReference type="Proteomes" id="UP000199501">
    <property type="component" value="Unassembled WGS sequence"/>
</dbReference>
<evidence type="ECO:0000313" key="2">
    <source>
        <dbReference type="Proteomes" id="UP000199501"/>
    </source>
</evidence>
<gene>
    <name evidence="1" type="ORF">SAMN05216174_11714</name>
</gene>